<keyword evidence="2" id="KW-1185">Reference proteome</keyword>
<dbReference type="EMBL" id="QGQD01000054">
    <property type="protein sequence ID" value="TLD00509.1"/>
    <property type="molecule type" value="Genomic_DNA"/>
</dbReference>
<organism evidence="1 2">
    <name type="scientific">Robinsoniella peoriensis</name>
    <dbReference type="NCBI Taxonomy" id="180332"/>
    <lineage>
        <taxon>Bacteria</taxon>
        <taxon>Bacillati</taxon>
        <taxon>Bacillota</taxon>
        <taxon>Clostridia</taxon>
        <taxon>Lachnospirales</taxon>
        <taxon>Lachnospiraceae</taxon>
        <taxon>Robinsoniella</taxon>
    </lineage>
</organism>
<sequence length="390" mass="45183">MNNSQFPSDVTLEEVLPLLAKRVRKYTSAESTSVTNETARQILLSILYCLEDTNASSMNLITGTESVEERFSSGLKHKQQLLDESRYLLEHIQAHLLHIENDVYKRTILTGIPPFFHDYDVYFGAHLSPGSIDYPLCLEIEGLTGIDFIAEYLHRFHLEETFLSYFSVSVIREVLRGYHSDFENLLVNIFQIVFQNAIGCVLCNTSVYMLDIHPRIRSRLYRHLSAFTKVQLKRLLRTALAHLILELSLEKEEELVSFLSCALELFQESLYQYIQLGQIGHVFVSRSADVTVPVSEFEDGEMMDDKKLRLFIEEMQECRYLSDKIGMIREQIHSLSDLEEVLKECFWDAEYPEVFQLLSPPEADALQANIKLKQDFGSPLEEWEKYLARI</sequence>
<dbReference type="Pfam" id="PF19677">
    <property type="entry name" value="DUF6179"/>
    <property type="match status" value="1"/>
</dbReference>
<reference evidence="1 2" key="1">
    <citation type="journal article" date="2019" name="Anaerobe">
        <title>Detection of Robinsoniella peoriensis in multiple bone samples of a trauma patient.</title>
        <authorList>
            <person name="Schrottner P."/>
            <person name="Hartwich K."/>
            <person name="Bunk B."/>
            <person name="Schober I."/>
            <person name="Helbig S."/>
            <person name="Rudolph W.W."/>
            <person name="Gunzer F."/>
        </authorList>
    </citation>
    <scope>NUCLEOTIDE SEQUENCE [LARGE SCALE GENOMIC DNA]</scope>
    <source>
        <strain evidence="1 2">DSM 106044</strain>
    </source>
</reference>
<protein>
    <submittedName>
        <fullName evidence="1">Uncharacterized protein</fullName>
    </submittedName>
</protein>
<dbReference type="InterPro" id="IPR045751">
    <property type="entry name" value="DUF6179"/>
</dbReference>
<dbReference type="AlphaFoldDB" id="A0A4U8Q7L9"/>
<comment type="caution">
    <text evidence="1">The sequence shown here is derived from an EMBL/GenBank/DDBJ whole genome shotgun (WGS) entry which is preliminary data.</text>
</comment>
<dbReference type="Proteomes" id="UP000306509">
    <property type="component" value="Unassembled WGS sequence"/>
</dbReference>
<proteinExistence type="predicted"/>
<dbReference type="RefSeq" id="WP_138002591.1">
    <property type="nucleotide sequence ID" value="NZ_QGQD01000054.1"/>
</dbReference>
<name>A0A4U8Q7L9_9FIRM</name>
<evidence type="ECO:0000313" key="1">
    <source>
        <dbReference type="EMBL" id="TLD00509.1"/>
    </source>
</evidence>
<dbReference type="STRING" id="180332.GCA_000797495_01363"/>
<accession>A0A4U8Q7L9</accession>
<gene>
    <name evidence="1" type="ORF">DSM106044_02642</name>
</gene>
<evidence type="ECO:0000313" key="2">
    <source>
        <dbReference type="Proteomes" id="UP000306509"/>
    </source>
</evidence>